<dbReference type="Pfam" id="PF13599">
    <property type="entry name" value="Pentapeptide_4"/>
    <property type="match status" value="2"/>
</dbReference>
<dbReference type="EMBL" id="VOXD01000014">
    <property type="protein sequence ID" value="TXF89413.1"/>
    <property type="molecule type" value="Genomic_DNA"/>
</dbReference>
<dbReference type="OrthoDB" id="67652at2"/>
<dbReference type="PANTHER" id="PTHR42999:SF1">
    <property type="entry name" value="PENTAPEPTIDE REPEAT-CONTAINING PROTEIN"/>
    <property type="match status" value="1"/>
</dbReference>
<dbReference type="InterPro" id="IPR001646">
    <property type="entry name" value="5peptide_repeat"/>
</dbReference>
<evidence type="ECO:0000313" key="1">
    <source>
        <dbReference type="EMBL" id="TXF89413.1"/>
    </source>
</evidence>
<accession>A0A5C7FP37</accession>
<dbReference type="RefSeq" id="WP_147930723.1">
    <property type="nucleotide sequence ID" value="NZ_VOXD01000014.1"/>
</dbReference>
<organism evidence="1 2">
    <name type="scientific">Neolewinella aurantiaca</name>
    <dbReference type="NCBI Taxonomy" id="2602767"/>
    <lineage>
        <taxon>Bacteria</taxon>
        <taxon>Pseudomonadati</taxon>
        <taxon>Bacteroidota</taxon>
        <taxon>Saprospiria</taxon>
        <taxon>Saprospirales</taxon>
        <taxon>Lewinellaceae</taxon>
        <taxon>Neolewinella</taxon>
    </lineage>
</organism>
<dbReference type="SUPFAM" id="SSF141571">
    <property type="entry name" value="Pentapeptide repeat-like"/>
    <property type="match status" value="1"/>
</dbReference>
<dbReference type="Gene3D" id="2.160.20.80">
    <property type="entry name" value="E3 ubiquitin-protein ligase SopA"/>
    <property type="match status" value="1"/>
</dbReference>
<dbReference type="AlphaFoldDB" id="A0A5C7FP37"/>
<dbReference type="Proteomes" id="UP000321907">
    <property type="component" value="Unassembled WGS sequence"/>
</dbReference>
<protein>
    <submittedName>
        <fullName evidence="1">Pentapeptide repeat-containing protein</fullName>
    </submittedName>
</protein>
<evidence type="ECO:0000313" key="2">
    <source>
        <dbReference type="Proteomes" id="UP000321907"/>
    </source>
</evidence>
<sequence length="186" mass="21515">MSKLPIFEDKVFDKASEILPGDYDNCTFVNCQLAGGDLRERLFTDCTFRDCDLTNARLHESAMKTVSFEGCKLLGVHFDDCRDFLFKVNFSRCNLEFVTFREWKLKGTEFKDCVLRETDFTGADLQEASFDDCDLERAIFERTDLRKADFRSARNYRFSPEENRIKGTRFSVEGLPGLLAEYGIIV</sequence>
<dbReference type="PANTHER" id="PTHR42999">
    <property type="entry name" value="ANTIBIOTIC RESISTANCE PROTEIN MCBG"/>
    <property type="match status" value="1"/>
</dbReference>
<comment type="caution">
    <text evidence="1">The sequence shown here is derived from an EMBL/GenBank/DDBJ whole genome shotgun (WGS) entry which is preliminary data.</text>
</comment>
<keyword evidence="2" id="KW-1185">Reference proteome</keyword>
<name>A0A5C7FP37_9BACT</name>
<reference evidence="1 2" key="1">
    <citation type="submission" date="2019-08" db="EMBL/GenBank/DDBJ databases">
        <title>Lewinella sp. strain SSH13 Genome sequencing and assembly.</title>
        <authorList>
            <person name="Kim I."/>
        </authorList>
    </citation>
    <scope>NUCLEOTIDE SEQUENCE [LARGE SCALE GENOMIC DNA]</scope>
    <source>
        <strain evidence="1 2">SSH13</strain>
    </source>
</reference>
<proteinExistence type="predicted"/>
<dbReference type="InterPro" id="IPR052949">
    <property type="entry name" value="PA_immunity-related"/>
</dbReference>
<gene>
    <name evidence="1" type="ORF">FUA23_10630</name>
</gene>